<name>A0AAD8AQE1_BIOPF</name>
<keyword evidence="2" id="KW-1185">Reference proteome</keyword>
<dbReference type="AlphaFoldDB" id="A0AAD8AQE1"/>
<dbReference type="Proteomes" id="UP001233172">
    <property type="component" value="Unassembled WGS sequence"/>
</dbReference>
<gene>
    <name evidence="1" type="ORF">Bpfe_030151</name>
</gene>
<evidence type="ECO:0000313" key="1">
    <source>
        <dbReference type="EMBL" id="KAK0040423.1"/>
    </source>
</evidence>
<proteinExistence type="predicted"/>
<dbReference type="EMBL" id="JASAOG010000327">
    <property type="protein sequence ID" value="KAK0040423.1"/>
    <property type="molecule type" value="Genomic_DNA"/>
</dbReference>
<reference evidence="1" key="2">
    <citation type="submission" date="2023-04" db="EMBL/GenBank/DDBJ databases">
        <authorList>
            <person name="Bu L."/>
            <person name="Lu L."/>
            <person name="Laidemitt M.R."/>
            <person name="Zhang S.M."/>
            <person name="Mutuku M."/>
            <person name="Mkoji G."/>
            <person name="Steinauer M."/>
            <person name="Loker E.S."/>
        </authorList>
    </citation>
    <scope>NUCLEOTIDE SEQUENCE</scope>
    <source>
        <strain evidence="1">KasaAsao</strain>
        <tissue evidence="1">Whole Snail</tissue>
    </source>
</reference>
<sequence length="77" mass="8858">MNTANTTGYQMTSSVAHLNMNTTGHLDNARQIVTFPPNTLIFYFSFEYYFCWEKAESVVQYMYVFVSMSNVHPALSV</sequence>
<accession>A0AAD8AQE1</accession>
<comment type="caution">
    <text evidence="1">The sequence shown here is derived from an EMBL/GenBank/DDBJ whole genome shotgun (WGS) entry which is preliminary data.</text>
</comment>
<protein>
    <submittedName>
        <fullName evidence="1">Uncharacterized protein</fullName>
    </submittedName>
</protein>
<evidence type="ECO:0000313" key="2">
    <source>
        <dbReference type="Proteomes" id="UP001233172"/>
    </source>
</evidence>
<reference evidence="1" key="1">
    <citation type="journal article" date="2023" name="PLoS Negl. Trop. Dis.">
        <title>A genome sequence for Biomphalaria pfeifferi, the major vector snail for the human-infecting parasite Schistosoma mansoni.</title>
        <authorList>
            <person name="Bu L."/>
            <person name="Lu L."/>
            <person name="Laidemitt M.R."/>
            <person name="Zhang S.M."/>
            <person name="Mutuku M."/>
            <person name="Mkoji G."/>
            <person name="Steinauer M."/>
            <person name="Loker E.S."/>
        </authorList>
    </citation>
    <scope>NUCLEOTIDE SEQUENCE</scope>
    <source>
        <strain evidence="1">KasaAsao</strain>
    </source>
</reference>
<organism evidence="1 2">
    <name type="scientific">Biomphalaria pfeifferi</name>
    <name type="common">Bloodfluke planorb</name>
    <name type="synonym">Freshwater snail</name>
    <dbReference type="NCBI Taxonomy" id="112525"/>
    <lineage>
        <taxon>Eukaryota</taxon>
        <taxon>Metazoa</taxon>
        <taxon>Spiralia</taxon>
        <taxon>Lophotrochozoa</taxon>
        <taxon>Mollusca</taxon>
        <taxon>Gastropoda</taxon>
        <taxon>Heterobranchia</taxon>
        <taxon>Euthyneura</taxon>
        <taxon>Panpulmonata</taxon>
        <taxon>Hygrophila</taxon>
        <taxon>Lymnaeoidea</taxon>
        <taxon>Planorbidae</taxon>
        <taxon>Biomphalaria</taxon>
    </lineage>
</organism>